<dbReference type="EMBL" id="PYDT01000005">
    <property type="protein sequence ID" value="THU59814.1"/>
    <property type="molecule type" value="Genomic_DNA"/>
</dbReference>
<accession>A0A4S8JF63</accession>
<gene>
    <name evidence="2" type="ORF">C4D60_Mb07t06010</name>
</gene>
<comment type="caution">
    <text evidence="2">The sequence shown here is derived from an EMBL/GenBank/DDBJ whole genome shotgun (WGS) entry which is preliminary data.</text>
</comment>
<dbReference type="PANTHER" id="PTHR37250:SF1">
    <property type="entry name" value="OS05G0496000 PROTEIN"/>
    <property type="match status" value="1"/>
</dbReference>
<evidence type="ECO:0000313" key="3">
    <source>
        <dbReference type="Proteomes" id="UP000317650"/>
    </source>
</evidence>
<dbReference type="Proteomes" id="UP000317650">
    <property type="component" value="Chromosome 7"/>
</dbReference>
<reference evidence="2 3" key="1">
    <citation type="journal article" date="2019" name="Nat. Plants">
        <title>Genome sequencing of Musa balbisiana reveals subgenome evolution and function divergence in polyploid bananas.</title>
        <authorList>
            <person name="Yao X."/>
        </authorList>
    </citation>
    <scope>NUCLEOTIDE SEQUENCE [LARGE SCALE GENOMIC DNA]</scope>
    <source>
        <strain evidence="3">cv. DH-PKW</strain>
        <tissue evidence="2">Leaves</tissue>
    </source>
</reference>
<evidence type="ECO:0000256" key="1">
    <source>
        <dbReference type="SAM" id="MobiDB-lite"/>
    </source>
</evidence>
<keyword evidence="3" id="KW-1185">Reference proteome</keyword>
<evidence type="ECO:0000313" key="2">
    <source>
        <dbReference type="EMBL" id="THU59814.1"/>
    </source>
</evidence>
<feature type="compositionally biased region" description="Basic and acidic residues" evidence="1">
    <location>
        <begin position="10"/>
        <end position="36"/>
    </location>
</feature>
<dbReference type="PANTHER" id="PTHR37250">
    <property type="entry name" value="OS05G0496000 PROTEIN"/>
    <property type="match status" value="1"/>
</dbReference>
<dbReference type="AlphaFoldDB" id="A0A4S8JF63"/>
<protein>
    <submittedName>
        <fullName evidence="2">Uncharacterized protein</fullName>
    </submittedName>
</protein>
<feature type="region of interest" description="Disordered" evidence="1">
    <location>
        <begin position="1"/>
        <end position="48"/>
    </location>
</feature>
<sequence length="154" mass="16729">MDYSKPTSSEVEKENQHEVEIKGSTEDSKNIDDYHMEGNNGTVVEQKNNDDTGVAYTDVAISVDDVIRAGGLGARDDISSFLPVAIDSTDFEASLRDARDFEEPQGEMPRPGLGWTESIDENFGPIVATASSGSHELSALPVLQLDMTTRLALH</sequence>
<proteinExistence type="predicted"/>
<organism evidence="2 3">
    <name type="scientific">Musa balbisiana</name>
    <name type="common">Banana</name>
    <dbReference type="NCBI Taxonomy" id="52838"/>
    <lineage>
        <taxon>Eukaryota</taxon>
        <taxon>Viridiplantae</taxon>
        <taxon>Streptophyta</taxon>
        <taxon>Embryophyta</taxon>
        <taxon>Tracheophyta</taxon>
        <taxon>Spermatophyta</taxon>
        <taxon>Magnoliopsida</taxon>
        <taxon>Liliopsida</taxon>
        <taxon>Zingiberales</taxon>
        <taxon>Musaceae</taxon>
        <taxon>Musa</taxon>
    </lineage>
</organism>
<name>A0A4S8JF63_MUSBA</name>